<accession>A0AA50QB69</accession>
<organism evidence="1 2">
    <name type="scientific">Oceanimonas pelagia</name>
    <dbReference type="NCBI Taxonomy" id="3028314"/>
    <lineage>
        <taxon>Bacteria</taxon>
        <taxon>Pseudomonadati</taxon>
        <taxon>Pseudomonadota</taxon>
        <taxon>Gammaproteobacteria</taxon>
        <taxon>Aeromonadales</taxon>
        <taxon>Aeromonadaceae</taxon>
        <taxon>Oceanimonas</taxon>
    </lineage>
</organism>
<sequence length="268" mass="28744">MVLPINPMQGPPGGRLSGVLGSELSSLWDGLSPHLIARLYEVDIKGKPIPGAPVVRAPFGDDVQLDVDLNWQSPFENAGAEGAVPALSQMLQSGALPALTDKLGQTVGLDTSGPSGVTAEAIGRSGMTKLNSTQIFNGMPPLRIQGELLLRAWISPENEVERLLDQLMQWALPKHLAPEGTMVTAAAEYAATDKTLIESMLPSEVPSLLALTYKGRTYAPMVIERIGVPLGSPVDKTGRFTQLRLPITLGTLTAKDRNDWMNMKGVRF</sequence>
<protein>
    <submittedName>
        <fullName evidence="1">Uncharacterized protein</fullName>
    </submittedName>
</protein>
<proteinExistence type="predicted"/>
<name>A0AA50QB69_9GAMM</name>
<dbReference type="RefSeq" id="WP_306762988.1">
    <property type="nucleotide sequence ID" value="NZ_CP118224.1"/>
</dbReference>
<gene>
    <name evidence="1" type="ORF">PU634_05140</name>
</gene>
<evidence type="ECO:0000313" key="1">
    <source>
        <dbReference type="EMBL" id="WMC11753.1"/>
    </source>
</evidence>
<dbReference type="AlphaFoldDB" id="A0AA50QB69"/>
<dbReference type="KEGG" id="ope:PU634_05140"/>
<evidence type="ECO:0000313" key="2">
    <source>
        <dbReference type="Proteomes" id="UP001223802"/>
    </source>
</evidence>
<reference evidence="1 2" key="1">
    <citation type="submission" date="2023-02" db="EMBL/GenBank/DDBJ databases">
        <title>Complete genome sequence of a novel bacterium Oceanimonas sp. NTOU-MSR1 isolated from marine coast sediment.</title>
        <authorList>
            <person name="Yang H.-T."/>
            <person name="Chen Y.-L."/>
            <person name="Ho Y.-N."/>
        </authorList>
    </citation>
    <scope>NUCLEOTIDE SEQUENCE [LARGE SCALE GENOMIC DNA]</scope>
    <source>
        <strain evidence="1 2">NTOU-MSR1</strain>
    </source>
</reference>
<dbReference type="Proteomes" id="UP001223802">
    <property type="component" value="Chromosome"/>
</dbReference>
<dbReference type="EMBL" id="CP118224">
    <property type="protein sequence ID" value="WMC11753.1"/>
    <property type="molecule type" value="Genomic_DNA"/>
</dbReference>
<keyword evidence="2" id="KW-1185">Reference proteome</keyword>